<dbReference type="AlphaFoldDB" id="A0A8T3V6G2"/>
<sequence>MIFNKWISIILSGLFFLFLALFFSTISVIFLNGGLVPFLGLVMFVIFYFITRVFYNYLRNDDKYKNNRQVSSDMPGEKYYTKGESDPKKVFIVIWLMVILVLTSVSLWLYSFNNGLV</sequence>
<reference evidence="2" key="1">
    <citation type="submission" date="2019-04" db="EMBL/GenBank/DDBJ databases">
        <title>Evolution of Biomass-Degrading Anaerobic Consortia Revealed by Metagenomics.</title>
        <authorList>
            <person name="Peng X."/>
        </authorList>
    </citation>
    <scope>NUCLEOTIDE SEQUENCE</scope>
    <source>
        <strain evidence="2">SIG18</strain>
    </source>
</reference>
<evidence type="ECO:0008006" key="4">
    <source>
        <dbReference type="Google" id="ProtNLM"/>
    </source>
</evidence>
<comment type="caution">
    <text evidence="2">The sequence shown here is derived from an EMBL/GenBank/DDBJ whole genome shotgun (WGS) entry which is preliminary data.</text>
</comment>
<evidence type="ECO:0000256" key="1">
    <source>
        <dbReference type="SAM" id="Phobius"/>
    </source>
</evidence>
<protein>
    <recommendedName>
        <fullName evidence="4">DUF3899 domain-containing protein</fullName>
    </recommendedName>
</protein>
<dbReference type="EMBL" id="SUTK01000005">
    <property type="protein sequence ID" value="MBE6501206.1"/>
    <property type="molecule type" value="Genomic_DNA"/>
</dbReference>
<keyword evidence="1" id="KW-0472">Membrane</keyword>
<proteinExistence type="predicted"/>
<organism evidence="2 3">
    <name type="scientific">Methanobrevibacter thaueri</name>
    <dbReference type="NCBI Taxonomy" id="190975"/>
    <lineage>
        <taxon>Archaea</taxon>
        <taxon>Methanobacteriati</taxon>
        <taxon>Methanobacteriota</taxon>
        <taxon>Methanomada group</taxon>
        <taxon>Methanobacteria</taxon>
        <taxon>Methanobacteriales</taxon>
        <taxon>Methanobacteriaceae</taxon>
        <taxon>Methanobrevibacter</taxon>
    </lineage>
</organism>
<dbReference type="Proteomes" id="UP000783037">
    <property type="component" value="Unassembled WGS sequence"/>
</dbReference>
<keyword evidence="1" id="KW-0812">Transmembrane</keyword>
<evidence type="ECO:0000313" key="3">
    <source>
        <dbReference type="Proteomes" id="UP000783037"/>
    </source>
</evidence>
<accession>A0A8T3V6G2</accession>
<gene>
    <name evidence="2" type="ORF">E7Z79_02040</name>
</gene>
<evidence type="ECO:0000313" key="2">
    <source>
        <dbReference type="EMBL" id="MBE6501206.1"/>
    </source>
</evidence>
<dbReference type="RefSeq" id="WP_303738320.1">
    <property type="nucleotide sequence ID" value="NZ_SUTK01000005.1"/>
</dbReference>
<name>A0A8T3V6G2_9EURY</name>
<feature type="transmembrane region" description="Helical" evidence="1">
    <location>
        <begin position="90"/>
        <end position="110"/>
    </location>
</feature>
<keyword evidence="1" id="KW-1133">Transmembrane helix</keyword>
<feature type="transmembrane region" description="Helical" evidence="1">
    <location>
        <begin position="36"/>
        <end position="58"/>
    </location>
</feature>
<feature type="transmembrane region" description="Helical" evidence="1">
    <location>
        <begin position="7"/>
        <end position="30"/>
    </location>
</feature>